<accession>A0AAV0J3M0</accession>
<reference evidence="2" key="1">
    <citation type="submission" date="2022-08" db="EMBL/GenBank/DDBJ databases">
        <authorList>
            <person name="Gutierrez-Valencia J."/>
        </authorList>
    </citation>
    <scope>NUCLEOTIDE SEQUENCE</scope>
</reference>
<evidence type="ECO:0000313" key="2">
    <source>
        <dbReference type="EMBL" id="CAI0403620.1"/>
    </source>
</evidence>
<sequence>MKAAQNLKVNRNQNLKAKGGQNLQNTGQSRDSGSKATKKAPAKYVAPGSLGRKVQNRPSAFSTLTSSSDVSSTSLPIPQTTPKSASQRVREP</sequence>
<gene>
    <name evidence="2" type="ORF">LITE_LOCUS12120</name>
</gene>
<protein>
    <submittedName>
        <fullName evidence="2">Uncharacterized protein</fullName>
    </submittedName>
</protein>
<organism evidence="2 3">
    <name type="scientific">Linum tenue</name>
    <dbReference type="NCBI Taxonomy" id="586396"/>
    <lineage>
        <taxon>Eukaryota</taxon>
        <taxon>Viridiplantae</taxon>
        <taxon>Streptophyta</taxon>
        <taxon>Embryophyta</taxon>
        <taxon>Tracheophyta</taxon>
        <taxon>Spermatophyta</taxon>
        <taxon>Magnoliopsida</taxon>
        <taxon>eudicotyledons</taxon>
        <taxon>Gunneridae</taxon>
        <taxon>Pentapetalae</taxon>
        <taxon>rosids</taxon>
        <taxon>fabids</taxon>
        <taxon>Malpighiales</taxon>
        <taxon>Linaceae</taxon>
        <taxon>Linum</taxon>
    </lineage>
</organism>
<feature type="compositionally biased region" description="Polar residues" evidence="1">
    <location>
        <begin position="7"/>
        <end position="35"/>
    </location>
</feature>
<feature type="compositionally biased region" description="Low complexity" evidence="1">
    <location>
        <begin position="59"/>
        <end position="74"/>
    </location>
</feature>
<evidence type="ECO:0000313" key="3">
    <source>
        <dbReference type="Proteomes" id="UP001154282"/>
    </source>
</evidence>
<dbReference type="Proteomes" id="UP001154282">
    <property type="component" value="Unassembled WGS sequence"/>
</dbReference>
<proteinExistence type="predicted"/>
<evidence type="ECO:0000256" key="1">
    <source>
        <dbReference type="SAM" id="MobiDB-lite"/>
    </source>
</evidence>
<feature type="compositionally biased region" description="Polar residues" evidence="1">
    <location>
        <begin position="75"/>
        <end position="92"/>
    </location>
</feature>
<feature type="non-terminal residue" evidence="2">
    <location>
        <position position="92"/>
    </location>
</feature>
<comment type="caution">
    <text evidence="2">The sequence shown here is derived from an EMBL/GenBank/DDBJ whole genome shotgun (WGS) entry which is preliminary data.</text>
</comment>
<feature type="region of interest" description="Disordered" evidence="1">
    <location>
        <begin position="1"/>
        <end position="92"/>
    </location>
</feature>
<keyword evidence="3" id="KW-1185">Reference proteome</keyword>
<dbReference type="AlphaFoldDB" id="A0AAV0J3M0"/>
<name>A0AAV0J3M0_9ROSI</name>
<dbReference type="EMBL" id="CAMGYJ010000004">
    <property type="protein sequence ID" value="CAI0403620.1"/>
    <property type="molecule type" value="Genomic_DNA"/>
</dbReference>